<dbReference type="InterPro" id="IPR004279">
    <property type="entry name" value="Perilipin"/>
</dbReference>
<accession>A0A8C4QTM5</accession>
<keyword evidence="5" id="KW-1185">Reference proteome</keyword>
<name>A0A8C4QTM5_EPTBU</name>
<comment type="similarity">
    <text evidence="2">Belongs to the perilipin family.</text>
</comment>
<keyword evidence="3" id="KW-0551">Lipid droplet</keyword>
<comment type="subcellular location">
    <subcellularLocation>
        <location evidence="1">Lipid droplet</location>
    </subcellularLocation>
</comment>
<proteinExistence type="inferred from homology"/>
<evidence type="ECO:0000256" key="3">
    <source>
        <dbReference type="ARBA" id="ARBA00022677"/>
    </source>
</evidence>
<dbReference type="PANTHER" id="PTHR14024:SF49">
    <property type="entry name" value="LIPID STORAGE DROPLETS SURFACE-BINDING PROTEIN 1"/>
    <property type="match status" value="1"/>
</dbReference>
<dbReference type="GO" id="GO:0010890">
    <property type="term" value="P:positive regulation of triglyceride storage"/>
    <property type="evidence" value="ECO:0007669"/>
    <property type="project" value="TreeGrafter"/>
</dbReference>
<evidence type="ECO:0000313" key="4">
    <source>
        <dbReference type="Ensembl" id="ENSEBUP00000020074.1"/>
    </source>
</evidence>
<dbReference type="PANTHER" id="PTHR14024">
    <property type="entry name" value="PERILIPIN"/>
    <property type="match status" value="1"/>
</dbReference>
<dbReference type="GeneTree" id="ENSGT00950000182920"/>
<evidence type="ECO:0000313" key="5">
    <source>
        <dbReference type="Proteomes" id="UP000694388"/>
    </source>
</evidence>
<organism evidence="4 5">
    <name type="scientific">Eptatretus burgeri</name>
    <name type="common">Inshore hagfish</name>
    <dbReference type="NCBI Taxonomy" id="7764"/>
    <lineage>
        <taxon>Eukaryota</taxon>
        <taxon>Metazoa</taxon>
        <taxon>Chordata</taxon>
        <taxon>Craniata</taxon>
        <taxon>Vertebrata</taxon>
        <taxon>Cyclostomata</taxon>
        <taxon>Myxini</taxon>
        <taxon>Myxiniformes</taxon>
        <taxon>Myxinidae</taxon>
        <taxon>Eptatretinae</taxon>
        <taxon>Eptatretus</taxon>
    </lineage>
</organism>
<dbReference type="AlphaFoldDB" id="A0A8C4QTM5"/>
<reference evidence="4" key="1">
    <citation type="submission" date="2025-08" db="UniProtKB">
        <authorList>
            <consortium name="Ensembl"/>
        </authorList>
    </citation>
    <scope>IDENTIFICATION</scope>
</reference>
<evidence type="ECO:0000256" key="2">
    <source>
        <dbReference type="ARBA" id="ARBA00006311"/>
    </source>
</evidence>
<reference evidence="4" key="2">
    <citation type="submission" date="2025-09" db="UniProtKB">
        <authorList>
            <consortium name="Ensembl"/>
        </authorList>
    </citation>
    <scope>IDENTIFICATION</scope>
</reference>
<dbReference type="GO" id="GO:0005829">
    <property type="term" value="C:cytosol"/>
    <property type="evidence" value="ECO:0007669"/>
    <property type="project" value="TreeGrafter"/>
</dbReference>
<dbReference type="Proteomes" id="UP000694388">
    <property type="component" value="Unplaced"/>
</dbReference>
<evidence type="ECO:0000256" key="1">
    <source>
        <dbReference type="ARBA" id="ARBA00004502"/>
    </source>
</evidence>
<dbReference type="GO" id="GO:0019915">
    <property type="term" value="P:lipid storage"/>
    <property type="evidence" value="ECO:0007669"/>
    <property type="project" value="TreeGrafter"/>
</dbReference>
<dbReference type="Pfam" id="PF03036">
    <property type="entry name" value="Perilipin"/>
    <property type="match status" value="1"/>
</dbReference>
<dbReference type="Ensembl" id="ENSEBUT00000020650.1">
    <property type="protein sequence ID" value="ENSEBUP00000020074.1"/>
    <property type="gene ID" value="ENSEBUG00000012458.1"/>
</dbReference>
<sequence>MAVEVQTVGTKNVVQRLYSLPLFSSAMDEFVQSYKRGKESLPVLLSVGNMVEQGVMGLAVIVSSGIQPIARILHPQIKFVDELTCQGLDLVEEKVPILHQPADKVLDDVKKNLQNAQKQMGVFLDWSKSQVGAGLERSKQAVLDGTDSLMKTKFGQVVMSGADSMLSQVDGFLPQDQMEGETHEEKVVIPSFSALDFYCRLFAVSSKAGRELFRKGSSMIQVAAESGHVYLTGILKSLTWRSTPCGKPR</sequence>
<dbReference type="GO" id="GO:0005811">
    <property type="term" value="C:lipid droplet"/>
    <property type="evidence" value="ECO:0007669"/>
    <property type="project" value="UniProtKB-SubCell"/>
</dbReference>
<protein>
    <submittedName>
        <fullName evidence="4">Uncharacterized protein</fullName>
    </submittedName>
</protein>